<dbReference type="Proteomes" id="UP001610728">
    <property type="component" value="Unassembled WGS sequence"/>
</dbReference>
<feature type="domain" description="C3H1-type" evidence="7">
    <location>
        <begin position="406"/>
        <end position="435"/>
    </location>
</feature>
<evidence type="ECO:0000259" key="7">
    <source>
        <dbReference type="PROSITE" id="PS50103"/>
    </source>
</evidence>
<evidence type="ECO:0000256" key="2">
    <source>
        <dbReference type="ARBA" id="ARBA00023135"/>
    </source>
</evidence>
<accession>A0ABR4MSL5</accession>
<feature type="region of interest" description="Disordered" evidence="6">
    <location>
        <begin position="365"/>
        <end position="388"/>
    </location>
</feature>
<feature type="compositionally biased region" description="Low complexity" evidence="6">
    <location>
        <begin position="365"/>
        <end position="380"/>
    </location>
</feature>
<dbReference type="SUPFAM" id="SSF69695">
    <property type="entry name" value="SRP19"/>
    <property type="match status" value="1"/>
</dbReference>
<evidence type="ECO:0000256" key="6">
    <source>
        <dbReference type="SAM" id="MobiDB-lite"/>
    </source>
</evidence>
<reference evidence="8 9" key="1">
    <citation type="submission" date="2020-05" db="EMBL/GenBank/DDBJ databases">
        <title>Ceratocystis lukuohia genome.</title>
        <authorList>
            <person name="Harrington T.C."/>
            <person name="Kim K."/>
            <person name="Mayers C.G."/>
        </authorList>
    </citation>
    <scope>NUCLEOTIDE SEQUENCE [LARGE SCALE GENOMIC DNA]</scope>
    <source>
        <strain evidence="8 9">C4212</strain>
    </source>
</reference>
<dbReference type="Gene3D" id="3.30.56.30">
    <property type="entry name" value="Signal recognition particle, SRP19-like subunit"/>
    <property type="match status" value="1"/>
</dbReference>
<dbReference type="RefSeq" id="XP_070862420.1">
    <property type="nucleotide sequence ID" value="XM_071005354.1"/>
</dbReference>
<keyword evidence="3" id="KW-0687">Ribonucleoprotein</keyword>
<dbReference type="Gene3D" id="4.10.1000.10">
    <property type="entry name" value="Zinc finger, CCCH-type"/>
    <property type="match status" value="1"/>
</dbReference>
<dbReference type="InterPro" id="IPR000571">
    <property type="entry name" value="Znf_CCCH"/>
</dbReference>
<keyword evidence="1" id="KW-0963">Cytoplasm</keyword>
<feature type="zinc finger region" description="C3H1-type" evidence="4">
    <location>
        <begin position="406"/>
        <end position="435"/>
    </location>
</feature>
<proteinExistence type="predicted"/>
<sequence length="775" mass="85149">MDSIVEMPHPILPIPAAQDIAGRWQNLTLQWADARNLIEASPLPPLPRAMVPKALDLMKYCNHIETSLRQENIQLKEKVSTLELDLEDAKATRRKFQLDLRKAQEEYNALVFEHREHNEKLVNTNIRLQDEYIRDGLDGGKRAAKDLHTTLKEQCGIYKDDIRIEVKVITNLSGLARAVKRDGIVAFETDIREFAQGFTQALSSFDFIDVGSGKERADSKIKGMSNSRVDTELGSYTCTPWAAAAPPTDVAVVLIAFNCKHLLLGISHDSGYAPFLDEIYTGSEVGSRISLIEATPTHKHIARTGISIINMADSIFRADKICEGPPTLNSDDSPLSTFATQSGYSAPLTALQPRGASPPPRIKLLIPPKAPSPSKKATPTWNPGPRGQDPPLIFNQASVDSIKNRGDGKKLCNLYFLRNTCPRNIVDCPFDHRHKVTKDELGAIAFLARTNPCQYGQDCPNTDCVYGHNVGLAYPITARPTTANKRKQLEITAMSHARVEEVSDSDSDPSEAHLSDFEDGDIIRQVTPSARSYPASTSMHPSAAPQQTAAAAAAAAAQRQHSFGPPTDAFKNAHVLYPIYFDASRTRAQGRRVGKDLAVASPLARTIAEACSMLRLQPMLEPSKTHPKDWANPGRVRVRYPPAELRGSDVPEIHNKHQLYMLVAQYMRQNPTTDKCDSLRTPIPSLPLPMPKEDEDWPRPAVPRGWKMNEFLPLLSPALTGGGVSEDLFKDMMKHMQNGGNPMAALMGGSDPGATMGASEPAAKKKKDKKGKGKA</sequence>
<dbReference type="PANTHER" id="PTHR37543:SF1">
    <property type="entry name" value="CCCH ZINC FINGER DNA BINDING PROTEIN (AFU_ORTHOLOGUE AFUA_5G12760)"/>
    <property type="match status" value="1"/>
</dbReference>
<dbReference type="InterPro" id="IPR057654">
    <property type="entry name" value="Znf-CCCH_tandem"/>
</dbReference>
<dbReference type="InterPro" id="IPR036521">
    <property type="entry name" value="SRP19-like_sf"/>
</dbReference>
<keyword evidence="2" id="KW-0733">Signal recognition particle</keyword>
<keyword evidence="4" id="KW-0863">Zinc-finger</keyword>
<feature type="region of interest" description="Disordered" evidence="6">
    <location>
        <begin position="743"/>
        <end position="775"/>
    </location>
</feature>
<evidence type="ECO:0000313" key="9">
    <source>
        <dbReference type="Proteomes" id="UP001610728"/>
    </source>
</evidence>
<evidence type="ECO:0000256" key="4">
    <source>
        <dbReference type="PROSITE-ProRule" id="PRU00723"/>
    </source>
</evidence>
<dbReference type="GeneID" id="98114844"/>
<evidence type="ECO:0000256" key="3">
    <source>
        <dbReference type="ARBA" id="ARBA00023274"/>
    </source>
</evidence>
<evidence type="ECO:0000256" key="1">
    <source>
        <dbReference type="ARBA" id="ARBA00022490"/>
    </source>
</evidence>
<feature type="compositionally biased region" description="Basic residues" evidence="6">
    <location>
        <begin position="764"/>
        <end position="775"/>
    </location>
</feature>
<dbReference type="Pfam" id="PF01922">
    <property type="entry name" value="SRP19"/>
    <property type="match status" value="1"/>
</dbReference>
<keyword evidence="9" id="KW-1185">Reference proteome</keyword>
<keyword evidence="5" id="KW-0175">Coiled coil</keyword>
<evidence type="ECO:0000313" key="8">
    <source>
        <dbReference type="EMBL" id="KAL2891240.1"/>
    </source>
</evidence>
<comment type="caution">
    <text evidence="8">The sequence shown here is derived from an EMBL/GenBank/DDBJ whole genome shotgun (WGS) entry which is preliminary data.</text>
</comment>
<keyword evidence="4" id="KW-0862">Zinc</keyword>
<dbReference type="PROSITE" id="PS50103">
    <property type="entry name" value="ZF_C3H1"/>
    <property type="match status" value="1"/>
</dbReference>
<feature type="compositionally biased region" description="Polar residues" evidence="6">
    <location>
        <begin position="526"/>
        <end position="540"/>
    </location>
</feature>
<name>A0ABR4MSL5_9PEZI</name>
<keyword evidence="4" id="KW-0479">Metal-binding</keyword>
<protein>
    <submittedName>
        <fullName evidence="8">Signal recognition particle SEC65 subunit</fullName>
    </submittedName>
</protein>
<feature type="coiled-coil region" evidence="5">
    <location>
        <begin position="72"/>
        <end position="120"/>
    </location>
</feature>
<dbReference type="Pfam" id="PF25543">
    <property type="entry name" value="zf-CCCH_tandem"/>
    <property type="match status" value="1"/>
</dbReference>
<organism evidence="8 9">
    <name type="scientific">Ceratocystis lukuohia</name>
    <dbReference type="NCBI Taxonomy" id="2019550"/>
    <lineage>
        <taxon>Eukaryota</taxon>
        <taxon>Fungi</taxon>
        <taxon>Dikarya</taxon>
        <taxon>Ascomycota</taxon>
        <taxon>Pezizomycotina</taxon>
        <taxon>Sordariomycetes</taxon>
        <taxon>Hypocreomycetidae</taxon>
        <taxon>Microascales</taxon>
        <taxon>Ceratocystidaceae</taxon>
        <taxon>Ceratocystis</taxon>
    </lineage>
</organism>
<dbReference type="InterPro" id="IPR057683">
    <property type="entry name" value="DUF7923"/>
</dbReference>
<evidence type="ECO:0000256" key="5">
    <source>
        <dbReference type="SAM" id="Coils"/>
    </source>
</evidence>
<gene>
    <name evidence="8" type="ORF">HOO65_010598</name>
</gene>
<dbReference type="InterPro" id="IPR002778">
    <property type="entry name" value="Signal_recog_particle_SRP19"/>
</dbReference>
<feature type="compositionally biased region" description="Low complexity" evidence="6">
    <location>
        <begin position="543"/>
        <end position="558"/>
    </location>
</feature>
<dbReference type="EMBL" id="JABSNW010000001">
    <property type="protein sequence ID" value="KAL2891240.1"/>
    <property type="molecule type" value="Genomic_DNA"/>
</dbReference>
<dbReference type="Pfam" id="PF25540">
    <property type="entry name" value="DUF7923"/>
    <property type="match status" value="2"/>
</dbReference>
<dbReference type="PANTHER" id="PTHR37543">
    <property type="entry name" value="CCCH ZINC FINGER DNA BINDING PROTEIN (AFU_ORTHOLOGUE AFUA_5G12760)"/>
    <property type="match status" value="1"/>
</dbReference>
<feature type="region of interest" description="Disordered" evidence="6">
    <location>
        <begin position="500"/>
        <end position="564"/>
    </location>
</feature>